<organism evidence="2 3">
    <name type="scientific">Meganyctiphanes norvegica</name>
    <name type="common">Northern krill</name>
    <name type="synonym">Thysanopoda norvegica</name>
    <dbReference type="NCBI Taxonomy" id="48144"/>
    <lineage>
        <taxon>Eukaryota</taxon>
        <taxon>Metazoa</taxon>
        <taxon>Ecdysozoa</taxon>
        <taxon>Arthropoda</taxon>
        <taxon>Crustacea</taxon>
        <taxon>Multicrustacea</taxon>
        <taxon>Malacostraca</taxon>
        <taxon>Eumalacostraca</taxon>
        <taxon>Eucarida</taxon>
        <taxon>Euphausiacea</taxon>
        <taxon>Euphausiidae</taxon>
        <taxon>Meganyctiphanes</taxon>
    </lineage>
</organism>
<proteinExistence type="predicted"/>
<accession>A0AAV2QX15</accession>
<evidence type="ECO:0000313" key="3">
    <source>
        <dbReference type="Proteomes" id="UP001497623"/>
    </source>
</evidence>
<reference evidence="2 3" key="1">
    <citation type="submission" date="2024-05" db="EMBL/GenBank/DDBJ databases">
        <authorList>
            <person name="Wallberg A."/>
        </authorList>
    </citation>
    <scope>NUCLEOTIDE SEQUENCE [LARGE SCALE GENOMIC DNA]</scope>
</reference>
<dbReference type="Proteomes" id="UP001497623">
    <property type="component" value="Unassembled WGS sequence"/>
</dbReference>
<feature type="chain" id="PRO_5043360026" description="Protein sleepless" evidence="1">
    <location>
        <begin position="19"/>
        <end position="119"/>
    </location>
</feature>
<evidence type="ECO:0000313" key="2">
    <source>
        <dbReference type="EMBL" id="CAL4105109.1"/>
    </source>
</evidence>
<dbReference type="EMBL" id="CAXKWB010012683">
    <property type="protein sequence ID" value="CAL4105109.1"/>
    <property type="molecule type" value="Genomic_DNA"/>
</dbReference>
<dbReference type="AlphaFoldDB" id="A0AAV2QX15"/>
<sequence>MLLASTVVLMAFIQLGSGITCYTCVNVYPDLEPAIYDSECGVDDYHNMDNTIDHLNSCATEIYFHGIEDGPVMRGCSSEDRSEGECIYLATSVACFCTTDHCNSGLCDHCYNKTLTTEY</sequence>
<name>A0AAV2QX15_MEGNR</name>
<comment type="caution">
    <text evidence="2">The sequence shown here is derived from an EMBL/GenBank/DDBJ whole genome shotgun (WGS) entry which is preliminary data.</text>
</comment>
<evidence type="ECO:0000256" key="1">
    <source>
        <dbReference type="SAM" id="SignalP"/>
    </source>
</evidence>
<keyword evidence="1" id="KW-0732">Signal</keyword>
<gene>
    <name evidence="2" type="ORF">MNOR_LOCUS18022</name>
</gene>
<evidence type="ECO:0008006" key="4">
    <source>
        <dbReference type="Google" id="ProtNLM"/>
    </source>
</evidence>
<feature type="signal peptide" evidence="1">
    <location>
        <begin position="1"/>
        <end position="18"/>
    </location>
</feature>
<keyword evidence="3" id="KW-1185">Reference proteome</keyword>
<protein>
    <recommendedName>
        <fullName evidence="4">Protein sleepless</fullName>
    </recommendedName>
</protein>